<organism evidence="2">
    <name type="scientific">Pithovirus LCPAC401</name>
    <dbReference type="NCBI Taxonomy" id="2506595"/>
    <lineage>
        <taxon>Viruses</taxon>
        <taxon>Pithoviruses</taxon>
    </lineage>
</organism>
<gene>
    <name evidence="2" type="ORF">LCPAC401_03290</name>
</gene>
<dbReference type="EMBL" id="MK500580">
    <property type="protein sequence ID" value="QBK92691.1"/>
    <property type="molecule type" value="Genomic_DNA"/>
</dbReference>
<name>A0A481ZDE2_9VIRU</name>
<reference evidence="2" key="1">
    <citation type="journal article" date="2019" name="MBio">
        <title>Virus Genomes from Deep Sea Sediments Expand the Ocean Megavirome and Support Independent Origins of Viral Gigantism.</title>
        <authorList>
            <person name="Backstrom D."/>
            <person name="Yutin N."/>
            <person name="Jorgensen S.L."/>
            <person name="Dharamshi J."/>
            <person name="Homa F."/>
            <person name="Zaremba-Niedwiedzka K."/>
            <person name="Spang A."/>
            <person name="Wolf Y.I."/>
            <person name="Koonin E.V."/>
            <person name="Ettema T.J."/>
        </authorList>
    </citation>
    <scope>NUCLEOTIDE SEQUENCE</scope>
</reference>
<feature type="transmembrane region" description="Helical" evidence="1">
    <location>
        <begin position="47"/>
        <end position="73"/>
    </location>
</feature>
<accession>A0A481ZDE2</accession>
<evidence type="ECO:0008006" key="3">
    <source>
        <dbReference type="Google" id="ProtNLM"/>
    </source>
</evidence>
<proteinExistence type="predicted"/>
<evidence type="ECO:0000256" key="1">
    <source>
        <dbReference type="SAM" id="Phobius"/>
    </source>
</evidence>
<keyword evidence="1" id="KW-1133">Transmembrane helix</keyword>
<protein>
    <recommendedName>
        <fullName evidence="3">Transmembrane protein</fullName>
    </recommendedName>
</protein>
<sequence>MYVLAILDVFVLFMMFVLPEKFVPIVGGAHLAIIINFVNEFYPFEYIGLVTLVLATPFALLIMISPIVISFPYRNVNHTRNI</sequence>
<evidence type="ECO:0000313" key="2">
    <source>
        <dbReference type="EMBL" id="QBK92691.1"/>
    </source>
</evidence>
<keyword evidence="1" id="KW-0812">Transmembrane</keyword>
<keyword evidence="1" id="KW-0472">Membrane</keyword>